<keyword evidence="3" id="KW-0238">DNA-binding</keyword>
<dbReference type="InterPro" id="IPR050336">
    <property type="entry name" value="Chromosome_partition/occlusion"/>
</dbReference>
<dbReference type="FunFam" id="3.90.1530.30:FF:000001">
    <property type="entry name" value="Chromosome partitioning protein ParB"/>
    <property type="match status" value="1"/>
</dbReference>
<dbReference type="Gene3D" id="1.10.10.2830">
    <property type="match status" value="1"/>
</dbReference>
<dbReference type="CDD" id="cd16393">
    <property type="entry name" value="SPO0J_N"/>
    <property type="match status" value="1"/>
</dbReference>
<organism evidence="5">
    <name type="scientific">uncultured Sulfurovum sp</name>
    <dbReference type="NCBI Taxonomy" id="269237"/>
    <lineage>
        <taxon>Bacteria</taxon>
        <taxon>Pseudomonadati</taxon>
        <taxon>Campylobacterota</taxon>
        <taxon>Epsilonproteobacteria</taxon>
        <taxon>Campylobacterales</taxon>
        <taxon>Sulfurovaceae</taxon>
        <taxon>Sulfurovum</taxon>
        <taxon>environmental samples</taxon>
    </lineage>
</organism>
<dbReference type="PANTHER" id="PTHR33375">
    <property type="entry name" value="CHROMOSOME-PARTITIONING PROTEIN PARB-RELATED"/>
    <property type="match status" value="1"/>
</dbReference>
<dbReference type="Gene3D" id="3.90.1530.30">
    <property type="match status" value="1"/>
</dbReference>
<dbReference type="InterPro" id="IPR036086">
    <property type="entry name" value="ParB/Sulfiredoxin_sf"/>
</dbReference>
<dbReference type="NCBIfam" id="TIGR00180">
    <property type="entry name" value="parB_part"/>
    <property type="match status" value="1"/>
</dbReference>
<sequence length="303" mass="34271">MALGRGLGDILTEVENAYEKDLSDIDKFSLESESDQIAEIDVNEISPNPFQPRKHFDDSSLKELSESIVRNGLLQPIVVIKSENGYTLIAGERRLRAHKLANIEQIKAVIADVDLEEVKLRELALLENIQRENLNAIELANSYKELLDVHNITHDELSNIVHKSRSQITNTMRLLSLSTYAQEQLQDSKISQGHAKVLIGLDAKKQKVIIDSVVGQKLSVRDTENMVKKYKNDENEKKTIKSSPSLLSEYSQELSTVLPLKHKIKAKSLEIYFENETQVESFMELLKSVNDKKPGGLLNRILN</sequence>
<evidence type="ECO:0000256" key="3">
    <source>
        <dbReference type="ARBA" id="ARBA00023125"/>
    </source>
</evidence>
<dbReference type="InterPro" id="IPR041468">
    <property type="entry name" value="HTH_ParB/Spo0J"/>
</dbReference>
<evidence type="ECO:0000256" key="1">
    <source>
        <dbReference type="ARBA" id="ARBA00006295"/>
    </source>
</evidence>
<dbReference type="FunFam" id="1.10.10.2830:FF:000001">
    <property type="entry name" value="Chromosome partitioning protein ParB"/>
    <property type="match status" value="1"/>
</dbReference>
<dbReference type="Pfam" id="PF17762">
    <property type="entry name" value="HTH_ParB"/>
    <property type="match status" value="1"/>
</dbReference>
<proteinExistence type="inferred from homology"/>
<dbReference type="PANTHER" id="PTHR33375:SF1">
    <property type="entry name" value="CHROMOSOME-PARTITIONING PROTEIN PARB-RELATED"/>
    <property type="match status" value="1"/>
</dbReference>
<comment type="similarity">
    <text evidence="1">Belongs to the ParB family.</text>
</comment>
<evidence type="ECO:0000259" key="4">
    <source>
        <dbReference type="SMART" id="SM00470"/>
    </source>
</evidence>
<dbReference type="GO" id="GO:0005694">
    <property type="term" value="C:chromosome"/>
    <property type="evidence" value="ECO:0007669"/>
    <property type="project" value="TreeGrafter"/>
</dbReference>
<dbReference type="InterPro" id="IPR004437">
    <property type="entry name" value="ParB/RepB/Spo0J"/>
</dbReference>
<dbReference type="SUPFAM" id="SSF110849">
    <property type="entry name" value="ParB/Sulfiredoxin"/>
    <property type="match status" value="1"/>
</dbReference>
<dbReference type="GO" id="GO:0045881">
    <property type="term" value="P:positive regulation of sporulation resulting in formation of a cellular spore"/>
    <property type="evidence" value="ECO:0007669"/>
    <property type="project" value="TreeGrafter"/>
</dbReference>
<dbReference type="Pfam" id="PF02195">
    <property type="entry name" value="ParB_N"/>
    <property type="match status" value="1"/>
</dbReference>
<accession>A0A6S6S769</accession>
<protein>
    <submittedName>
        <fullName evidence="5">Chromosome (Plasmid) partitioning protein ParB</fullName>
    </submittedName>
</protein>
<evidence type="ECO:0000313" key="5">
    <source>
        <dbReference type="EMBL" id="CAA6801287.1"/>
    </source>
</evidence>
<dbReference type="SMART" id="SM00470">
    <property type="entry name" value="ParB"/>
    <property type="match status" value="1"/>
</dbReference>
<dbReference type="GO" id="GO:0007059">
    <property type="term" value="P:chromosome segregation"/>
    <property type="evidence" value="ECO:0007669"/>
    <property type="project" value="UniProtKB-KW"/>
</dbReference>
<keyword evidence="2" id="KW-0159">Chromosome partition</keyword>
<reference evidence="5" key="1">
    <citation type="submission" date="2020-01" db="EMBL/GenBank/DDBJ databases">
        <authorList>
            <person name="Meier V. D."/>
            <person name="Meier V D."/>
        </authorList>
    </citation>
    <scope>NUCLEOTIDE SEQUENCE</scope>
    <source>
        <strain evidence="5">HLG_WM_MAG_01</strain>
    </source>
</reference>
<dbReference type="GO" id="GO:0003677">
    <property type="term" value="F:DNA binding"/>
    <property type="evidence" value="ECO:0007669"/>
    <property type="project" value="UniProtKB-KW"/>
</dbReference>
<name>A0A6S6S769_9BACT</name>
<gene>
    <name evidence="5" type="ORF">HELGO_WM2426</name>
</gene>
<feature type="domain" description="ParB-like N-terminal" evidence="4">
    <location>
        <begin position="38"/>
        <end position="129"/>
    </location>
</feature>
<evidence type="ECO:0000256" key="2">
    <source>
        <dbReference type="ARBA" id="ARBA00022829"/>
    </source>
</evidence>
<dbReference type="InterPro" id="IPR003115">
    <property type="entry name" value="ParB_N"/>
</dbReference>
<dbReference type="EMBL" id="CACVAS010000020">
    <property type="protein sequence ID" value="CAA6801287.1"/>
    <property type="molecule type" value="Genomic_DNA"/>
</dbReference>
<dbReference type="AlphaFoldDB" id="A0A6S6S769"/>